<gene>
    <name evidence="1" type="ORF">EZS28_017271</name>
</gene>
<name>A0A5J4VXF6_9EUKA</name>
<dbReference type="EMBL" id="SNRW01004475">
    <property type="protein sequence ID" value="KAA6387202.1"/>
    <property type="molecule type" value="Genomic_DNA"/>
</dbReference>
<dbReference type="Proteomes" id="UP000324800">
    <property type="component" value="Unassembled WGS sequence"/>
</dbReference>
<accession>A0A5J4VXF6</accession>
<evidence type="ECO:0000313" key="1">
    <source>
        <dbReference type="EMBL" id="KAA6387202.1"/>
    </source>
</evidence>
<organism evidence="1 2">
    <name type="scientific">Streblomastix strix</name>
    <dbReference type="NCBI Taxonomy" id="222440"/>
    <lineage>
        <taxon>Eukaryota</taxon>
        <taxon>Metamonada</taxon>
        <taxon>Preaxostyla</taxon>
        <taxon>Oxymonadida</taxon>
        <taxon>Streblomastigidae</taxon>
        <taxon>Streblomastix</taxon>
    </lineage>
</organism>
<reference evidence="1 2" key="1">
    <citation type="submission" date="2019-03" db="EMBL/GenBank/DDBJ databases">
        <title>Single cell metagenomics reveals metabolic interactions within the superorganism composed of flagellate Streblomastix strix and complex community of Bacteroidetes bacteria on its surface.</title>
        <authorList>
            <person name="Treitli S.C."/>
            <person name="Kolisko M."/>
            <person name="Husnik F."/>
            <person name="Keeling P."/>
            <person name="Hampl V."/>
        </authorList>
    </citation>
    <scope>NUCLEOTIDE SEQUENCE [LARGE SCALE GENOMIC DNA]</scope>
    <source>
        <strain evidence="1">ST1C</strain>
    </source>
</reference>
<evidence type="ECO:0000313" key="2">
    <source>
        <dbReference type="Proteomes" id="UP000324800"/>
    </source>
</evidence>
<dbReference type="AlphaFoldDB" id="A0A5J4VXF6"/>
<comment type="caution">
    <text evidence="1">The sequence shown here is derived from an EMBL/GenBank/DDBJ whole genome shotgun (WGS) entry which is preliminary data.</text>
</comment>
<protein>
    <submittedName>
        <fullName evidence="1">Uncharacterized protein</fullName>
    </submittedName>
</protein>
<sequence>MPFVPNWPRNISVFYITKDGLGENDCQSPNTPCDFIETVIIKYINLTEYQFNIDDDVHMFSLILFKYFPEPSSYKESACKIAILGIEGTILKLVNTYDYLESCQFYLQNLTLDLSGLELQLEKRKSLVELTNVIVIRNGGNTAINSESNIMSSDGIVYLNNILIDGEGKTGEQTLFYIENVIAFILNNSLIQNIRKSGEDQNQTLMYVEDLKSGSVVAIENTTIQNTYTGSIHGQLILAKFNWDIFNYTTSNGHAFIIKGSTFINNNNFPQSNKNSAVIILIDVKSQLLKLENNKFDNVKIKQINVYDYEVSLTLAEGTSSDDVIQSFEGNTFVANMKPIIVYEFESKHPITFLAIPQIYAQLKVSSKTGNVSCIEYDDDYTSDIKTLSCAMIVIRGQDKEGQLQNESRMVLVDGEFDESDMRTDGLIITFYGNQHQSASSLISFKPNLYSDIKPPKASYYNDESNNIIDNSLFRVTNGGQLNLDSIQVTRIRSFIGAEEIPIVSVVPESGKYGEISSIPGILTLTNSIISGSGSFADKWSGKGIELICNIEYAPLIVASSSGKVQLIGTTVTQSEGAGIYASGGTQLSVDSKSSLDSNGERVGSSLSGMQTNVVCDGININGTTITTSIEINSNSLPSYTLNNETWVFADISKGCISIIITNTDGEIVSHYSPVITKGSITISSDDSGSKAVKIIVSGIHINPCDRILYLELRDEMQETNQFIV</sequence>
<proteinExistence type="predicted"/>